<protein>
    <submittedName>
        <fullName evidence="1">Uncharacterized protein</fullName>
    </submittedName>
</protein>
<keyword evidence="2" id="KW-1185">Reference proteome</keyword>
<gene>
    <name evidence="1" type="ORF">Pint_18528</name>
</gene>
<accession>A0ACC0YUQ9</accession>
<dbReference type="Proteomes" id="UP001163603">
    <property type="component" value="Chromosome 4"/>
</dbReference>
<organism evidence="1 2">
    <name type="scientific">Pistacia integerrima</name>
    <dbReference type="NCBI Taxonomy" id="434235"/>
    <lineage>
        <taxon>Eukaryota</taxon>
        <taxon>Viridiplantae</taxon>
        <taxon>Streptophyta</taxon>
        <taxon>Embryophyta</taxon>
        <taxon>Tracheophyta</taxon>
        <taxon>Spermatophyta</taxon>
        <taxon>Magnoliopsida</taxon>
        <taxon>eudicotyledons</taxon>
        <taxon>Gunneridae</taxon>
        <taxon>Pentapetalae</taxon>
        <taxon>rosids</taxon>
        <taxon>malvids</taxon>
        <taxon>Sapindales</taxon>
        <taxon>Anacardiaceae</taxon>
        <taxon>Pistacia</taxon>
    </lineage>
</organism>
<dbReference type="EMBL" id="CM047739">
    <property type="protein sequence ID" value="KAJ0042156.1"/>
    <property type="molecule type" value="Genomic_DNA"/>
</dbReference>
<name>A0ACC0YUQ9_9ROSI</name>
<evidence type="ECO:0000313" key="2">
    <source>
        <dbReference type="Proteomes" id="UP001163603"/>
    </source>
</evidence>
<reference evidence="2" key="1">
    <citation type="journal article" date="2023" name="G3 (Bethesda)">
        <title>Genome assembly and association tests identify interacting loci associated with vigor, precocity, and sex in interspecific pistachio rootstocks.</title>
        <authorList>
            <person name="Palmer W."/>
            <person name="Jacygrad E."/>
            <person name="Sagayaradj S."/>
            <person name="Cavanaugh K."/>
            <person name="Han R."/>
            <person name="Bertier L."/>
            <person name="Beede B."/>
            <person name="Kafkas S."/>
            <person name="Golino D."/>
            <person name="Preece J."/>
            <person name="Michelmore R."/>
        </authorList>
    </citation>
    <scope>NUCLEOTIDE SEQUENCE [LARGE SCALE GENOMIC DNA]</scope>
</reference>
<proteinExistence type="predicted"/>
<comment type="caution">
    <text evidence="1">The sequence shown here is derived from an EMBL/GenBank/DDBJ whole genome shotgun (WGS) entry which is preliminary data.</text>
</comment>
<sequence>MALKTTTTTTLKTTNTATLKTTFTTTITTTTTTAVTMTLKIILFLFFLTAFLSFTTQETIKPRLNKNNNFSLSFPLTSRSLSPQTSPKFYSSFVALTKPNTGKKAAPWLNYRSKFRYSMALIVSLPIGTPPQTQEMVLDTGSQLSWIQYHKKAAASPKKLGPPTTFFDPSLSSSFCVLPCNHPVCKPWITGFTLPTDCDKSRLCCYSYFNADGTLAEGNLVREKLTFPPSQSTLPLVLGCTKDSSEDKGILEMKVGRLSFGSQAKVSKFSYCVPPRSSGVGFTPTGSFYLGENPNSAGFQYDNLLTFPQSHRMPNLDPLAYTVVLQGIRINGKKLNVPASVSRPDVADESFQGILLETFISNICGWNLISLTREWVSGRLTVLDQRKVVLACLPNVHGQKQLIYLYKIS</sequence>
<evidence type="ECO:0000313" key="1">
    <source>
        <dbReference type="EMBL" id="KAJ0042156.1"/>
    </source>
</evidence>